<evidence type="ECO:0000259" key="4">
    <source>
        <dbReference type="Pfam" id="PF06722"/>
    </source>
</evidence>
<evidence type="ECO:0000313" key="6">
    <source>
        <dbReference type="Proteomes" id="UP000664132"/>
    </source>
</evidence>
<feature type="compositionally biased region" description="Basic and acidic residues" evidence="2">
    <location>
        <begin position="1316"/>
        <end position="1329"/>
    </location>
</feature>
<feature type="region of interest" description="Disordered" evidence="2">
    <location>
        <begin position="1200"/>
        <end position="1230"/>
    </location>
</feature>
<feature type="compositionally biased region" description="Low complexity" evidence="2">
    <location>
        <begin position="752"/>
        <end position="763"/>
    </location>
</feature>
<gene>
    <name evidence="5" type="ORF">IFR04_004462</name>
</gene>
<dbReference type="Pfam" id="PF06722">
    <property type="entry name" value="EryCIII-like_C"/>
    <property type="match status" value="1"/>
</dbReference>
<sequence length="1370" mass="147936">MASKPSKEGGSSEDAAVPSSIIACAEAAIIGNFEDDEPESISRQASRVHRPHFSRSNTHASTRSVRTHKGAKSNNLQVPNILSTDGSTEAPPAYGEKHDQIELSQDGFDTKAKVTEDGRINININQKTRKLSDLLVPALRNQLSLVAQEKDHPLPPGYIPPALGGLPGQTPPPKLNVVIHVVGSRGDVQPFVALGKTLKATYGHRVRLATHPTFKPFVEENGLEFFSIGGDPSELMAFMVKNPGLMPGFDSLKSGDVGKRRKGMEEIVLGCWRSCIEAGDGLGAPPLTSSTDDLGFDAGISMDTNPADRPFIADAIIANPPSFAHIHIAEKMGIPLHMMFTMPWSPTQQFPHPLANIQSSNADVNMTNFVSYALVEMMTWQGLGDVINRFRERALGLEPISLIWAPGMLSRLRVPYTYCWSPALIPKPKDWGQHISISGFYFLSLASSYTPDPELAAYLAAGPPPVYIGFGSIVVDDPDAMTKLIFEAVKKAGVRALVSKGWGGLGADDLGIPEGVFMLGNVPHDWLFQHVSAVVHHGGAGTTAAGIATGKPTVVVPFFGDQPFWGAMVARAGAGPVPIPYKQLTADKLAAALTEALKPETLERAKELGSKIKEEKGDETGAKSFHDMLDVDHLRCSLAPSRVAVWRVKRTQTRLSALAAHVLSSEGLLDFGDLKLYRPREYETEEGPWDPISGGASALLGTIASLGMGVADFPIEIFRAVKKTNTKRAETMSPSSAKSTERPSSGEDTPVASTSASASTSRTDLSLEKTVSDTDSSSRHGSTSTTTPKTSYDTGRSSAETPATDTPASSTTSARGNSLKQALSGTLCRSGSRSSSRDRGSLSRSNSKDRRPGSRSGSPFGHRRRQTEEFDPTKLTVENATRAGKGISRIVGAGLKSPMDFTLGIARGFHNAPKLYGDDTVRPQEKVTDFQSGLKAAGKEFGYGMFDGITGLVTQPLRGAEKEGAAGLIKGIGKGIGGLVLKPGAAIWGIPGYTFMGIHKEVRKLFGSSVLNYMISARTAQGFEDAQSATPEERLDILTRWREHKDEYQNEKMKVQETAPEGQESGRLTPKGFMQTRHLSFDERKKLHEERKARRGTERKKTEGESGHRNCPFCRRDTAHSHKPRAVQTTPIVPGSEEDQTAEFEHAIHASVAATSRGNADEDAMIERAIRASIRELQSAEGSTLTDQEALERAIQASIMSSGRHDSEPETPTQSHQPITMTDEEAEHQAALEKAIQASLAQYKLTQKPTAVDDADSDEDENVKLAIQMSKDEPPVPSDEERMLKLALQQSHEDSAKAKTEEETVIEYVKKQSLLEEQHRKAKEGKQKEAPPAPVADDESLSQADEEALRKAIEESMKGTGDGQASGTAQ</sequence>
<keyword evidence="6" id="KW-1185">Reference proteome</keyword>
<dbReference type="InterPro" id="IPR004276">
    <property type="entry name" value="GlycoTrans_28_N"/>
</dbReference>
<keyword evidence="1" id="KW-0808">Transferase</keyword>
<feature type="region of interest" description="Disordered" evidence="2">
    <location>
        <begin position="1083"/>
        <end position="1132"/>
    </location>
</feature>
<name>A0A8H8BSX6_9HELO</name>
<feature type="compositionally biased region" description="Polar residues" evidence="2">
    <location>
        <begin position="54"/>
        <end position="64"/>
    </location>
</feature>
<dbReference type="SMART" id="SM00726">
    <property type="entry name" value="UIM"/>
    <property type="match status" value="6"/>
</dbReference>
<feature type="region of interest" description="Disordered" evidence="2">
    <location>
        <begin position="725"/>
        <end position="881"/>
    </location>
</feature>
<dbReference type="Proteomes" id="UP000664132">
    <property type="component" value="Unassembled WGS sequence"/>
</dbReference>
<dbReference type="InterPro" id="IPR010610">
    <property type="entry name" value="EryCIII-like_C"/>
</dbReference>
<dbReference type="FunFam" id="3.40.50.2000:FF:000100">
    <property type="entry name" value="Glycosyltransferase family 1 protein"/>
    <property type="match status" value="1"/>
</dbReference>
<evidence type="ECO:0000313" key="5">
    <source>
        <dbReference type="EMBL" id="KAG4422438.1"/>
    </source>
</evidence>
<dbReference type="SUPFAM" id="SSF53756">
    <property type="entry name" value="UDP-Glycosyltransferase/glycogen phosphorylase"/>
    <property type="match status" value="1"/>
</dbReference>
<feature type="domain" description="Erythromycin biosynthesis protein CIII-like C-terminal" evidence="4">
    <location>
        <begin position="511"/>
        <end position="603"/>
    </location>
</feature>
<dbReference type="PANTHER" id="PTHR48050">
    <property type="entry name" value="STEROL 3-BETA-GLUCOSYLTRANSFERASE"/>
    <property type="match status" value="1"/>
</dbReference>
<feature type="compositionally biased region" description="Basic and acidic residues" evidence="2">
    <location>
        <begin position="1347"/>
        <end position="1357"/>
    </location>
</feature>
<feature type="compositionally biased region" description="Basic and acidic residues" evidence="2">
    <location>
        <begin position="765"/>
        <end position="778"/>
    </location>
</feature>
<evidence type="ECO:0000256" key="2">
    <source>
        <dbReference type="SAM" id="MobiDB-lite"/>
    </source>
</evidence>
<organism evidence="5 6">
    <name type="scientific">Cadophora malorum</name>
    <dbReference type="NCBI Taxonomy" id="108018"/>
    <lineage>
        <taxon>Eukaryota</taxon>
        <taxon>Fungi</taxon>
        <taxon>Dikarya</taxon>
        <taxon>Ascomycota</taxon>
        <taxon>Pezizomycotina</taxon>
        <taxon>Leotiomycetes</taxon>
        <taxon>Helotiales</taxon>
        <taxon>Ploettnerulaceae</taxon>
        <taxon>Cadophora</taxon>
    </lineage>
</organism>
<feature type="compositionally biased region" description="Basic and acidic residues" evidence="2">
    <location>
        <begin position="1083"/>
        <end position="1120"/>
    </location>
</feature>
<feature type="region of interest" description="Disordered" evidence="2">
    <location>
        <begin position="1316"/>
        <end position="1370"/>
    </location>
</feature>
<feature type="compositionally biased region" description="Acidic residues" evidence="2">
    <location>
        <begin position="1336"/>
        <end position="1346"/>
    </location>
</feature>
<dbReference type="EMBL" id="JAFJYH010000049">
    <property type="protein sequence ID" value="KAG4422438.1"/>
    <property type="molecule type" value="Genomic_DNA"/>
</dbReference>
<dbReference type="OrthoDB" id="5835829at2759"/>
<dbReference type="InterPro" id="IPR002213">
    <property type="entry name" value="UDP_glucos_trans"/>
</dbReference>
<dbReference type="GO" id="GO:0005975">
    <property type="term" value="P:carbohydrate metabolic process"/>
    <property type="evidence" value="ECO:0007669"/>
    <property type="project" value="InterPro"/>
</dbReference>
<dbReference type="Gene3D" id="3.40.50.2000">
    <property type="entry name" value="Glycogen Phosphorylase B"/>
    <property type="match status" value="2"/>
</dbReference>
<dbReference type="GO" id="GO:0016906">
    <property type="term" value="F:sterol 3-beta-glucosyltransferase activity"/>
    <property type="evidence" value="ECO:0007669"/>
    <property type="project" value="UniProtKB-ARBA"/>
</dbReference>
<dbReference type="FunFam" id="3.40.50.2000:FF:000009">
    <property type="entry name" value="Sterol 3-beta-glucosyltransferase UGT80A2"/>
    <property type="match status" value="1"/>
</dbReference>
<feature type="compositionally biased region" description="Low complexity" evidence="2">
    <location>
        <begin position="823"/>
        <end position="834"/>
    </location>
</feature>
<accession>A0A8H8BSX6</accession>
<evidence type="ECO:0008006" key="7">
    <source>
        <dbReference type="Google" id="ProtNLM"/>
    </source>
</evidence>
<proteinExistence type="predicted"/>
<evidence type="ECO:0000256" key="1">
    <source>
        <dbReference type="ARBA" id="ARBA00022679"/>
    </source>
</evidence>
<evidence type="ECO:0000259" key="3">
    <source>
        <dbReference type="Pfam" id="PF03033"/>
    </source>
</evidence>
<feature type="domain" description="Glycosyltransferase family 28 N-terminal" evidence="3">
    <location>
        <begin position="177"/>
        <end position="235"/>
    </location>
</feature>
<dbReference type="InterPro" id="IPR050426">
    <property type="entry name" value="Glycosyltransferase_28"/>
</dbReference>
<reference evidence="5" key="1">
    <citation type="submission" date="2021-02" db="EMBL/GenBank/DDBJ databases">
        <title>Genome sequence Cadophora malorum strain M34.</title>
        <authorList>
            <person name="Stefanovic E."/>
            <person name="Vu D."/>
            <person name="Scully C."/>
            <person name="Dijksterhuis J."/>
            <person name="Roader J."/>
            <person name="Houbraken J."/>
        </authorList>
    </citation>
    <scope>NUCLEOTIDE SEQUENCE</scope>
    <source>
        <strain evidence="5">M34</strain>
    </source>
</reference>
<feature type="compositionally biased region" description="Polar residues" evidence="2">
    <location>
        <begin position="1210"/>
        <end position="1220"/>
    </location>
</feature>
<dbReference type="PANTHER" id="PTHR48050:SF13">
    <property type="entry name" value="STEROL 3-BETA-GLUCOSYLTRANSFERASE UGT80A2"/>
    <property type="match status" value="1"/>
</dbReference>
<feature type="compositionally biased region" description="Polar residues" evidence="2">
    <location>
        <begin position="72"/>
        <end position="87"/>
    </location>
</feature>
<feature type="compositionally biased region" description="Low complexity" evidence="2">
    <location>
        <begin position="779"/>
        <end position="814"/>
    </location>
</feature>
<feature type="region of interest" description="Disordered" evidence="2">
    <location>
        <begin position="1049"/>
        <end position="1069"/>
    </location>
</feature>
<feature type="compositionally biased region" description="Basic and acidic residues" evidence="2">
    <location>
        <begin position="835"/>
        <end position="852"/>
    </location>
</feature>
<protein>
    <recommendedName>
        <fullName evidence="7">Glycosyltransferase family 1 protein</fullName>
    </recommendedName>
</protein>
<dbReference type="CDD" id="cd03784">
    <property type="entry name" value="GT1_Gtf-like"/>
    <property type="match status" value="1"/>
</dbReference>
<feature type="region of interest" description="Disordered" evidence="2">
    <location>
        <begin position="37"/>
        <end position="102"/>
    </location>
</feature>
<dbReference type="InterPro" id="IPR003903">
    <property type="entry name" value="UIM_dom"/>
</dbReference>
<comment type="caution">
    <text evidence="5">The sequence shown here is derived from an EMBL/GenBank/DDBJ whole genome shotgun (WGS) entry which is preliminary data.</text>
</comment>
<dbReference type="Pfam" id="PF03033">
    <property type="entry name" value="Glyco_transf_28"/>
    <property type="match status" value="1"/>
</dbReference>